<reference evidence="1" key="2">
    <citation type="journal article" date="2015" name="Fish Shellfish Immunol.">
        <title>Early steps in the European eel (Anguilla anguilla)-Vibrio vulnificus interaction in the gills: Role of the RtxA13 toxin.</title>
        <authorList>
            <person name="Callol A."/>
            <person name="Pajuelo D."/>
            <person name="Ebbesson L."/>
            <person name="Teles M."/>
            <person name="MacKenzie S."/>
            <person name="Amaro C."/>
        </authorList>
    </citation>
    <scope>NUCLEOTIDE SEQUENCE</scope>
</reference>
<name>A0A0E9STW7_ANGAN</name>
<organism evidence="1">
    <name type="scientific">Anguilla anguilla</name>
    <name type="common">European freshwater eel</name>
    <name type="synonym">Muraena anguilla</name>
    <dbReference type="NCBI Taxonomy" id="7936"/>
    <lineage>
        <taxon>Eukaryota</taxon>
        <taxon>Metazoa</taxon>
        <taxon>Chordata</taxon>
        <taxon>Craniata</taxon>
        <taxon>Vertebrata</taxon>
        <taxon>Euteleostomi</taxon>
        <taxon>Actinopterygii</taxon>
        <taxon>Neopterygii</taxon>
        <taxon>Teleostei</taxon>
        <taxon>Anguilliformes</taxon>
        <taxon>Anguillidae</taxon>
        <taxon>Anguilla</taxon>
    </lineage>
</organism>
<proteinExistence type="predicted"/>
<accession>A0A0E9STW7</accession>
<evidence type="ECO:0000313" key="1">
    <source>
        <dbReference type="EMBL" id="JAH44784.1"/>
    </source>
</evidence>
<dbReference type="EMBL" id="GBXM01062092">
    <property type="protein sequence ID" value="JAH46485.1"/>
    <property type="molecule type" value="Transcribed_RNA"/>
</dbReference>
<dbReference type="EMBL" id="GBXM01063793">
    <property type="protein sequence ID" value="JAH44784.1"/>
    <property type="molecule type" value="Transcribed_RNA"/>
</dbReference>
<protein>
    <submittedName>
        <fullName evidence="1">Uncharacterized protein</fullName>
    </submittedName>
</protein>
<reference evidence="1" key="1">
    <citation type="submission" date="2014-11" db="EMBL/GenBank/DDBJ databases">
        <authorList>
            <person name="Amaro Gonzalez C."/>
        </authorList>
    </citation>
    <scope>NUCLEOTIDE SEQUENCE</scope>
</reference>
<sequence>MFSMPVVHCCL</sequence>